<comment type="caution">
    <text evidence="9">Lacks conserved residue(s) required for the propagation of feature annotation.</text>
</comment>
<sequence>MKISTAIAALASVSAVTAFPLCALTCFNTVMAHPAAATCTEANMFLCMCKIKALTLAYRDCVCANCSTAATKKEAIKEGKDTCVSYAAPITWLPDTCPV</sequence>
<dbReference type="EMBL" id="JAZAVJ010000287">
    <property type="protein sequence ID" value="KAK7402711.1"/>
    <property type="molecule type" value="Genomic_DNA"/>
</dbReference>
<feature type="domain" description="CFEM" evidence="11">
    <location>
        <begin position="1"/>
        <end position="99"/>
    </location>
</feature>
<evidence type="ECO:0000256" key="9">
    <source>
        <dbReference type="PROSITE-ProRule" id="PRU01356"/>
    </source>
</evidence>
<evidence type="ECO:0000313" key="13">
    <source>
        <dbReference type="Proteomes" id="UP001498476"/>
    </source>
</evidence>
<comment type="subcellular location">
    <subcellularLocation>
        <location evidence="1">Membrane</location>
        <topology evidence="1">Lipid-anchor</topology>
        <topology evidence="1">GPI-anchor</topology>
    </subcellularLocation>
    <subcellularLocation>
        <location evidence="2">Secreted</location>
    </subcellularLocation>
</comment>
<keyword evidence="13" id="KW-1185">Reference proteome</keyword>
<dbReference type="Proteomes" id="UP001498476">
    <property type="component" value="Unassembled WGS sequence"/>
</dbReference>
<proteinExistence type="inferred from homology"/>
<accession>A0ABR1GLG5</accession>
<protein>
    <recommendedName>
        <fullName evidence="11">CFEM domain-containing protein</fullName>
    </recommendedName>
</protein>
<keyword evidence="5" id="KW-0472">Membrane</keyword>
<evidence type="ECO:0000256" key="5">
    <source>
        <dbReference type="ARBA" id="ARBA00022622"/>
    </source>
</evidence>
<gene>
    <name evidence="12" type="ORF">QQX98_011533</name>
</gene>
<feature type="chain" id="PRO_5046931699" description="CFEM domain-containing protein" evidence="10">
    <location>
        <begin position="19"/>
        <end position="99"/>
    </location>
</feature>
<evidence type="ECO:0000256" key="10">
    <source>
        <dbReference type="SAM" id="SignalP"/>
    </source>
</evidence>
<keyword evidence="5" id="KW-0325">Glycoprotein</keyword>
<evidence type="ECO:0000256" key="6">
    <source>
        <dbReference type="ARBA" id="ARBA00022729"/>
    </source>
</evidence>
<dbReference type="PROSITE" id="PS52012">
    <property type="entry name" value="CFEM"/>
    <property type="match status" value="1"/>
</dbReference>
<organism evidence="12 13">
    <name type="scientific">Neonectria punicea</name>
    <dbReference type="NCBI Taxonomy" id="979145"/>
    <lineage>
        <taxon>Eukaryota</taxon>
        <taxon>Fungi</taxon>
        <taxon>Dikarya</taxon>
        <taxon>Ascomycota</taxon>
        <taxon>Pezizomycotina</taxon>
        <taxon>Sordariomycetes</taxon>
        <taxon>Hypocreomycetidae</taxon>
        <taxon>Hypocreales</taxon>
        <taxon>Nectriaceae</taxon>
        <taxon>Neonectria</taxon>
    </lineage>
</organism>
<keyword evidence="5" id="KW-0336">GPI-anchor</keyword>
<evidence type="ECO:0000256" key="8">
    <source>
        <dbReference type="ARBA" id="ARBA00023288"/>
    </source>
</evidence>
<keyword evidence="8" id="KW-0449">Lipoprotein</keyword>
<evidence type="ECO:0000313" key="12">
    <source>
        <dbReference type="EMBL" id="KAK7402711.1"/>
    </source>
</evidence>
<evidence type="ECO:0000256" key="1">
    <source>
        <dbReference type="ARBA" id="ARBA00004589"/>
    </source>
</evidence>
<evidence type="ECO:0000256" key="2">
    <source>
        <dbReference type="ARBA" id="ARBA00004613"/>
    </source>
</evidence>
<keyword evidence="4" id="KW-0964">Secreted</keyword>
<evidence type="ECO:0000259" key="11">
    <source>
        <dbReference type="PROSITE" id="PS52012"/>
    </source>
</evidence>
<reference evidence="12 13" key="1">
    <citation type="journal article" date="2025" name="Microbiol. Resour. Announc.">
        <title>Draft genome sequences for Neonectria magnoliae and Neonectria punicea, canker pathogens of Liriodendron tulipifera and Acer saccharum in West Virginia.</title>
        <authorList>
            <person name="Petronek H.M."/>
            <person name="Kasson M.T."/>
            <person name="Metheny A.M."/>
            <person name="Stauder C.M."/>
            <person name="Lovett B."/>
            <person name="Lynch S.C."/>
            <person name="Garnas J.R."/>
            <person name="Kasson L.R."/>
            <person name="Stajich J.E."/>
        </authorList>
    </citation>
    <scope>NUCLEOTIDE SEQUENCE [LARGE SCALE GENOMIC DNA]</scope>
    <source>
        <strain evidence="12 13">NRRL 64653</strain>
    </source>
</reference>
<comment type="caution">
    <text evidence="12">The sequence shown here is derived from an EMBL/GenBank/DDBJ whole genome shotgun (WGS) entry which is preliminary data.</text>
</comment>
<evidence type="ECO:0000256" key="4">
    <source>
        <dbReference type="ARBA" id="ARBA00022525"/>
    </source>
</evidence>
<comment type="similarity">
    <text evidence="3">Belongs to the RBT5 family.</text>
</comment>
<feature type="signal peptide" evidence="10">
    <location>
        <begin position="1"/>
        <end position="18"/>
    </location>
</feature>
<dbReference type="Pfam" id="PF05730">
    <property type="entry name" value="CFEM"/>
    <property type="match status" value="1"/>
</dbReference>
<keyword evidence="7" id="KW-1015">Disulfide bond</keyword>
<name>A0ABR1GLG5_9HYPO</name>
<keyword evidence="6 10" id="KW-0732">Signal</keyword>
<evidence type="ECO:0000256" key="7">
    <source>
        <dbReference type="ARBA" id="ARBA00023157"/>
    </source>
</evidence>
<evidence type="ECO:0000256" key="3">
    <source>
        <dbReference type="ARBA" id="ARBA00010031"/>
    </source>
</evidence>
<dbReference type="InterPro" id="IPR008427">
    <property type="entry name" value="Extracellular_membr_CFEM_dom"/>
</dbReference>